<reference evidence="2 3" key="1">
    <citation type="submission" date="2014-04" db="EMBL/GenBank/DDBJ databases">
        <title>Evolutionary Origins and Diversification of the Mycorrhizal Mutualists.</title>
        <authorList>
            <consortium name="DOE Joint Genome Institute"/>
            <consortium name="Mycorrhizal Genomics Consortium"/>
            <person name="Kohler A."/>
            <person name="Kuo A."/>
            <person name="Nagy L.G."/>
            <person name="Floudas D."/>
            <person name="Copeland A."/>
            <person name="Barry K.W."/>
            <person name="Cichocki N."/>
            <person name="Veneault-Fourrey C."/>
            <person name="LaButti K."/>
            <person name="Lindquist E.A."/>
            <person name="Lipzen A."/>
            <person name="Lundell T."/>
            <person name="Morin E."/>
            <person name="Murat C."/>
            <person name="Riley R."/>
            <person name="Ohm R."/>
            <person name="Sun H."/>
            <person name="Tunlid A."/>
            <person name="Henrissat B."/>
            <person name="Grigoriev I.V."/>
            <person name="Hibbett D.S."/>
            <person name="Martin F."/>
        </authorList>
    </citation>
    <scope>NUCLEOTIDE SEQUENCE [LARGE SCALE GENOMIC DNA]</scope>
    <source>
        <strain evidence="2 3">FD-317 M1</strain>
    </source>
</reference>
<proteinExistence type="predicted"/>
<organism evidence="2 3">
    <name type="scientific">Collybiopsis luxurians FD-317 M1</name>
    <dbReference type="NCBI Taxonomy" id="944289"/>
    <lineage>
        <taxon>Eukaryota</taxon>
        <taxon>Fungi</taxon>
        <taxon>Dikarya</taxon>
        <taxon>Basidiomycota</taxon>
        <taxon>Agaricomycotina</taxon>
        <taxon>Agaricomycetes</taxon>
        <taxon>Agaricomycetidae</taxon>
        <taxon>Agaricales</taxon>
        <taxon>Marasmiineae</taxon>
        <taxon>Omphalotaceae</taxon>
        <taxon>Collybiopsis</taxon>
        <taxon>Collybiopsis luxurians</taxon>
    </lineage>
</organism>
<feature type="compositionally biased region" description="Pro residues" evidence="1">
    <location>
        <begin position="31"/>
        <end position="58"/>
    </location>
</feature>
<evidence type="ECO:0000256" key="1">
    <source>
        <dbReference type="SAM" id="MobiDB-lite"/>
    </source>
</evidence>
<name>A0A0D0ANY4_9AGAR</name>
<feature type="region of interest" description="Disordered" evidence="1">
    <location>
        <begin position="1"/>
        <end position="65"/>
    </location>
</feature>
<dbReference type="EMBL" id="KN834851">
    <property type="protein sequence ID" value="KIK51955.1"/>
    <property type="molecule type" value="Genomic_DNA"/>
</dbReference>
<dbReference type="HOGENOM" id="CLU_2146136_0_0_1"/>
<dbReference type="OrthoDB" id="2742740at2759"/>
<gene>
    <name evidence="2" type="ORF">GYMLUDRAFT_251631</name>
</gene>
<feature type="compositionally biased region" description="Polar residues" evidence="1">
    <location>
        <begin position="8"/>
        <end position="23"/>
    </location>
</feature>
<evidence type="ECO:0000313" key="3">
    <source>
        <dbReference type="Proteomes" id="UP000053593"/>
    </source>
</evidence>
<accession>A0A0D0ANY4</accession>
<evidence type="ECO:0000313" key="2">
    <source>
        <dbReference type="EMBL" id="KIK51955.1"/>
    </source>
</evidence>
<dbReference type="Proteomes" id="UP000053593">
    <property type="component" value="Unassembled WGS sequence"/>
</dbReference>
<protein>
    <submittedName>
        <fullName evidence="2">Uncharacterized protein</fullName>
    </submittedName>
</protein>
<dbReference type="AlphaFoldDB" id="A0A0D0ANY4"/>
<sequence>MLGEGQLQERQSGHSIPSGNPPNHQEDNPRPQSPLLPPLPPLPSPPSPENPPENPPPSNTTEPVLSEIEVIQTAQQFIRALQNASLDNSDLDAHSLENLFNPHQHPLNLDLI</sequence>
<keyword evidence="3" id="KW-1185">Reference proteome</keyword>